<dbReference type="AlphaFoldDB" id="A0A7W2FUZ4"/>
<comment type="caution">
    <text evidence="1">The sequence shown here is derived from an EMBL/GenBank/DDBJ whole genome shotgun (WGS) entry which is preliminary data.</text>
</comment>
<keyword evidence="2" id="KW-1185">Reference proteome</keyword>
<name>A0A7W2FUZ4_9VIBR</name>
<sequence>LIVNSMQEAHSAEEVAATDAYRDEVMARLKAIEEALAKRPPPNS</sequence>
<gene>
    <name evidence="1" type="ORF">H2O73_20495</name>
</gene>
<evidence type="ECO:0000313" key="1">
    <source>
        <dbReference type="EMBL" id="MBA5764730.1"/>
    </source>
</evidence>
<proteinExistence type="predicted"/>
<organism evidence="1 2">
    <name type="scientific">Vibrio marinisediminis</name>
    <dbReference type="NCBI Taxonomy" id="2758441"/>
    <lineage>
        <taxon>Bacteria</taxon>
        <taxon>Pseudomonadati</taxon>
        <taxon>Pseudomonadota</taxon>
        <taxon>Gammaproteobacteria</taxon>
        <taxon>Vibrionales</taxon>
        <taxon>Vibrionaceae</taxon>
        <taxon>Vibrio</taxon>
    </lineage>
</organism>
<accession>A0A7W2FUZ4</accession>
<dbReference type="Proteomes" id="UP000571701">
    <property type="component" value="Unassembled WGS sequence"/>
</dbReference>
<protein>
    <submittedName>
        <fullName evidence="1">Ion transporter</fullName>
    </submittedName>
</protein>
<reference evidence="1 2" key="1">
    <citation type="submission" date="2020-07" db="EMBL/GenBank/DDBJ databases">
        <title>Vibrio marinisediminis sp. nov., isolated from marine sediment.</title>
        <authorList>
            <person name="Ji X."/>
        </authorList>
    </citation>
    <scope>NUCLEOTIDE SEQUENCE [LARGE SCALE GENOMIC DNA]</scope>
    <source>
        <strain evidence="1 2">404</strain>
    </source>
</reference>
<dbReference type="EMBL" id="JACFYF010000103">
    <property type="protein sequence ID" value="MBA5764730.1"/>
    <property type="molecule type" value="Genomic_DNA"/>
</dbReference>
<feature type="non-terminal residue" evidence="1">
    <location>
        <position position="1"/>
    </location>
</feature>
<evidence type="ECO:0000313" key="2">
    <source>
        <dbReference type="Proteomes" id="UP000571701"/>
    </source>
</evidence>